<name>A0ABS9NKZ1_9NEIS</name>
<evidence type="ECO:0000313" key="1">
    <source>
        <dbReference type="EMBL" id="MCG6503479.1"/>
    </source>
</evidence>
<proteinExistence type="predicted"/>
<dbReference type="Proteomes" id="UP001298424">
    <property type="component" value="Unassembled WGS sequence"/>
</dbReference>
<reference evidence="1 2" key="1">
    <citation type="submission" date="2022-02" db="EMBL/GenBank/DDBJ databases">
        <title>Genome sequence data of Kingella unionensis sp. nov. strain CICC 24913 (CCUG 75125).</title>
        <authorList>
            <person name="Xiao M."/>
        </authorList>
    </citation>
    <scope>NUCLEOTIDE SEQUENCE [LARGE SCALE GENOMIC DNA]</scope>
    <source>
        <strain evidence="1 2">CICC 24913</strain>
    </source>
</reference>
<protein>
    <submittedName>
        <fullName evidence="1">Uncharacterized protein</fullName>
    </submittedName>
</protein>
<accession>A0ABS9NKZ1</accession>
<dbReference type="RefSeq" id="WP_238745852.1">
    <property type="nucleotide sequence ID" value="NZ_JAKOOW010000009.1"/>
</dbReference>
<organism evidence="1 2">
    <name type="scientific">Kingella pumchi</name>
    <dbReference type="NCBI Taxonomy" id="2779506"/>
    <lineage>
        <taxon>Bacteria</taxon>
        <taxon>Pseudomonadati</taxon>
        <taxon>Pseudomonadota</taxon>
        <taxon>Betaproteobacteria</taxon>
        <taxon>Neisseriales</taxon>
        <taxon>Neisseriaceae</taxon>
        <taxon>Kingella</taxon>
    </lineage>
</organism>
<gene>
    <name evidence="1" type="ORF">MB824_03080</name>
</gene>
<sequence length="80" mass="8859">MHANPTAQRLKVRANKTYREALDAAENAHDGISGQRAERAGWRLAGMHVALSEMGEDKLAAYVAGLLDKLSRNGEWRNEI</sequence>
<keyword evidence="2" id="KW-1185">Reference proteome</keyword>
<evidence type="ECO:0000313" key="2">
    <source>
        <dbReference type="Proteomes" id="UP001298424"/>
    </source>
</evidence>
<dbReference type="EMBL" id="JAKOOW010000009">
    <property type="protein sequence ID" value="MCG6503479.1"/>
    <property type="molecule type" value="Genomic_DNA"/>
</dbReference>
<comment type="caution">
    <text evidence="1">The sequence shown here is derived from an EMBL/GenBank/DDBJ whole genome shotgun (WGS) entry which is preliminary data.</text>
</comment>